<accession>A0ABT6Y6L9</accession>
<keyword evidence="2" id="KW-0732">Signal</keyword>
<dbReference type="SUPFAM" id="SSF54427">
    <property type="entry name" value="NTF2-like"/>
    <property type="match status" value="1"/>
</dbReference>
<dbReference type="Proteomes" id="UP001236507">
    <property type="component" value="Unassembled WGS sequence"/>
</dbReference>
<dbReference type="InterPro" id="IPR032710">
    <property type="entry name" value="NTF2-like_dom_sf"/>
</dbReference>
<sequence length="181" mass="19251">MKIKSLLLGLLMLVGFQIKVQAQSEDEGIKACVNNYLDGVMQGDTARLNRAFHPTAMLRSINTNTGALQDLSVRKFVATTPAGGIQGRGGSTKLISYSYIGVSAVATVELRFGDFKYVDLLSMLKFGDNWRIVSRVFSRADLDATVKGTGAAPSAGAPAASKPPVVKKSSANVKPKADDGW</sequence>
<dbReference type="EMBL" id="JASHIF010000007">
    <property type="protein sequence ID" value="MDI9859222.1"/>
    <property type="molecule type" value="Genomic_DNA"/>
</dbReference>
<dbReference type="InterPro" id="IPR039437">
    <property type="entry name" value="FrzH/put_lumazine-bd"/>
</dbReference>
<name>A0ABT6Y6L9_9BACT</name>
<feature type="signal peptide" evidence="2">
    <location>
        <begin position="1"/>
        <end position="22"/>
    </location>
</feature>
<comment type="caution">
    <text evidence="3">The sequence shown here is derived from an EMBL/GenBank/DDBJ whole genome shotgun (WGS) entry which is preliminary data.</text>
</comment>
<gene>
    <name evidence="3" type="ORF">QM524_08385</name>
</gene>
<feature type="compositionally biased region" description="Low complexity" evidence="1">
    <location>
        <begin position="151"/>
        <end position="174"/>
    </location>
</feature>
<evidence type="ECO:0000256" key="2">
    <source>
        <dbReference type="SAM" id="SignalP"/>
    </source>
</evidence>
<dbReference type="Pfam" id="PF12893">
    <property type="entry name" value="Lumazine_bd_2"/>
    <property type="match status" value="1"/>
</dbReference>
<feature type="region of interest" description="Disordered" evidence="1">
    <location>
        <begin position="149"/>
        <end position="181"/>
    </location>
</feature>
<evidence type="ECO:0000256" key="1">
    <source>
        <dbReference type="SAM" id="MobiDB-lite"/>
    </source>
</evidence>
<proteinExistence type="predicted"/>
<reference evidence="3 4" key="1">
    <citation type="submission" date="2023-05" db="EMBL/GenBank/DDBJ databases">
        <title>Novel species of genus Flectobacillus isolated from stream in China.</title>
        <authorList>
            <person name="Lu H."/>
        </authorList>
    </citation>
    <scope>NUCLEOTIDE SEQUENCE [LARGE SCALE GENOMIC DNA]</scope>
    <source>
        <strain evidence="3 4">KCTC 42575</strain>
    </source>
</reference>
<dbReference type="RefSeq" id="WP_283344212.1">
    <property type="nucleotide sequence ID" value="NZ_JASHIF010000007.1"/>
</dbReference>
<protein>
    <submittedName>
        <fullName evidence="3">Nuclear transport factor 2 family protein</fullName>
    </submittedName>
</protein>
<organism evidence="3 4">
    <name type="scientific">Flectobacillus roseus</name>
    <dbReference type="NCBI Taxonomy" id="502259"/>
    <lineage>
        <taxon>Bacteria</taxon>
        <taxon>Pseudomonadati</taxon>
        <taxon>Bacteroidota</taxon>
        <taxon>Cytophagia</taxon>
        <taxon>Cytophagales</taxon>
        <taxon>Flectobacillaceae</taxon>
        <taxon>Flectobacillus</taxon>
    </lineage>
</organism>
<feature type="chain" id="PRO_5045412021" evidence="2">
    <location>
        <begin position="23"/>
        <end position="181"/>
    </location>
</feature>
<evidence type="ECO:0000313" key="4">
    <source>
        <dbReference type="Proteomes" id="UP001236507"/>
    </source>
</evidence>
<evidence type="ECO:0000313" key="3">
    <source>
        <dbReference type="EMBL" id="MDI9859222.1"/>
    </source>
</evidence>
<dbReference type="Gene3D" id="3.10.450.50">
    <property type="match status" value="1"/>
</dbReference>
<keyword evidence="4" id="KW-1185">Reference proteome</keyword>